<protein>
    <recommendedName>
        <fullName evidence="3">RNase H type-1 domain-containing protein</fullName>
    </recommendedName>
</protein>
<proteinExistence type="predicted"/>
<comment type="caution">
    <text evidence="1">The sequence shown here is derived from an EMBL/GenBank/DDBJ whole genome shotgun (WGS) entry which is preliminary data.</text>
</comment>
<dbReference type="Proteomes" id="UP001358586">
    <property type="component" value="Chromosome 4"/>
</dbReference>
<evidence type="ECO:0000313" key="2">
    <source>
        <dbReference type="Proteomes" id="UP001358586"/>
    </source>
</evidence>
<dbReference type="EMBL" id="JARKNE010000004">
    <property type="protein sequence ID" value="KAK5837529.1"/>
    <property type="molecule type" value="Genomic_DNA"/>
</dbReference>
<organism evidence="1 2">
    <name type="scientific">Gossypium arboreum</name>
    <name type="common">Tree cotton</name>
    <name type="synonym">Gossypium nanking</name>
    <dbReference type="NCBI Taxonomy" id="29729"/>
    <lineage>
        <taxon>Eukaryota</taxon>
        <taxon>Viridiplantae</taxon>
        <taxon>Streptophyta</taxon>
        <taxon>Embryophyta</taxon>
        <taxon>Tracheophyta</taxon>
        <taxon>Spermatophyta</taxon>
        <taxon>Magnoliopsida</taxon>
        <taxon>eudicotyledons</taxon>
        <taxon>Gunneridae</taxon>
        <taxon>Pentapetalae</taxon>
        <taxon>rosids</taxon>
        <taxon>malvids</taxon>
        <taxon>Malvales</taxon>
        <taxon>Malvaceae</taxon>
        <taxon>Malvoideae</taxon>
        <taxon>Gossypium</taxon>
    </lineage>
</organism>
<evidence type="ECO:0000313" key="1">
    <source>
        <dbReference type="EMBL" id="KAK5837529.1"/>
    </source>
</evidence>
<sequence>MIQTDNFKAVKAIQKFFLIDSNSTLIKRIHQLLAKVGRSIMQHIPRESNIIVDCMAKLTFDTAQNLTVFEEIPREVLTISPIVKTSVNLAQKSLI</sequence>
<name>A0ABR0QER3_GOSAR</name>
<reference evidence="1 2" key="1">
    <citation type="submission" date="2023-03" db="EMBL/GenBank/DDBJ databases">
        <title>WGS of Gossypium arboreum.</title>
        <authorList>
            <person name="Yu D."/>
        </authorList>
    </citation>
    <scope>NUCLEOTIDE SEQUENCE [LARGE SCALE GENOMIC DNA]</scope>
    <source>
        <tissue evidence="1">Leaf</tissue>
    </source>
</reference>
<evidence type="ECO:0008006" key="3">
    <source>
        <dbReference type="Google" id="ProtNLM"/>
    </source>
</evidence>
<accession>A0ABR0QER3</accession>
<gene>
    <name evidence="1" type="ORF">PVK06_013339</name>
</gene>
<keyword evidence="2" id="KW-1185">Reference proteome</keyword>